<sequence length="226" mass="26596">MVRFKYFLLTVFLSLLSLLLLISTAHSNPVEKIDWIELEIKNSSLLYETKINGLNLEIYELSLMNSFDNLLDSCEKNHAFIHAVDSDLFVFPEDSHQSESLLITDYERFLKDKKLKLKAYLSILKPSVIVGRVPQKNYLPDQLELLFTNEMNNKQIYIYEIKGEKGLMQYLDKLAKEGWFETYKKTLPNKEISTWQKKINKSNENLFLSKIRLKNRDYLSVSRIVN</sequence>
<reference evidence="1 2" key="1">
    <citation type="journal article" date="2011" name="J. Bacteriol.">
        <title>Genome sequence of Taylorella equigenitalis MCE9, the causative agent of contagious equine metritis.</title>
        <authorList>
            <person name="Hebert L."/>
            <person name="Moumen B."/>
            <person name="Duquesne F."/>
            <person name="Breuil M.F."/>
            <person name="Laugier C."/>
            <person name="Batto J.M."/>
            <person name="Renault P."/>
            <person name="Petry S."/>
        </authorList>
    </citation>
    <scope>NUCLEOTIDE SEQUENCE [LARGE SCALE GENOMIC DNA]</scope>
    <source>
        <strain evidence="1 2">MCE9</strain>
    </source>
</reference>
<organism evidence="1 2">
    <name type="scientific">Taylorella equigenitalis (strain MCE9)</name>
    <dbReference type="NCBI Taxonomy" id="937774"/>
    <lineage>
        <taxon>Bacteria</taxon>
        <taxon>Pseudomonadati</taxon>
        <taxon>Pseudomonadota</taxon>
        <taxon>Betaproteobacteria</taxon>
        <taxon>Burkholderiales</taxon>
        <taxon>Alcaligenaceae</taxon>
        <taxon>Taylorella</taxon>
    </lineage>
</organism>
<dbReference type="Proteomes" id="UP000007472">
    <property type="component" value="Chromosome"/>
</dbReference>
<dbReference type="EMBL" id="CP002456">
    <property type="protein sequence ID" value="ADU92421.1"/>
    <property type="molecule type" value="Genomic_DNA"/>
</dbReference>
<proteinExistence type="predicted"/>
<evidence type="ECO:0000313" key="2">
    <source>
        <dbReference type="Proteomes" id="UP000007472"/>
    </source>
</evidence>
<dbReference type="KEGG" id="teq:TEQUI_1508"/>
<evidence type="ECO:0000313" key="1">
    <source>
        <dbReference type="EMBL" id="ADU92421.1"/>
    </source>
</evidence>
<accession>A0A654KIY9</accession>
<name>A0A654KIY9_TAYEM</name>
<gene>
    <name evidence="1" type="ordered locus">TEQUI_1508</name>
</gene>
<dbReference type="AlphaFoldDB" id="A0A654KIY9"/>
<protein>
    <submittedName>
        <fullName evidence="1">Uncharacterized protein</fullName>
    </submittedName>
</protein>